<protein>
    <submittedName>
        <fullName evidence="4">D-alanyl-D-alanine carboxypeptidase/D-alanyl-D-alanine-endopeptidase</fullName>
        <ecNumber evidence="4">3.4.16.4</ecNumber>
    </submittedName>
</protein>
<reference evidence="4" key="1">
    <citation type="submission" date="2023-07" db="EMBL/GenBank/DDBJ databases">
        <title>Ureibacillus sp. isolated from freshwater well.</title>
        <authorList>
            <person name="Kirdat K."/>
            <person name="Bhatt A."/>
            <person name="Teware R."/>
            <person name="Bhavsar Y."/>
            <person name="Yadav A."/>
        </authorList>
    </citation>
    <scope>NUCLEOTIDE SEQUENCE</scope>
    <source>
        <strain evidence="4">BA0131</strain>
    </source>
</reference>
<dbReference type="PRINTS" id="PR00922">
    <property type="entry name" value="DADACBPTASE3"/>
</dbReference>
<feature type="signal peptide" evidence="3">
    <location>
        <begin position="1"/>
        <end position="24"/>
    </location>
</feature>
<proteinExistence type="inferred from homology"/>
<evidence type="ECO:0000256" key="3">
    <source>
        <dbReference type="SAM" id="SignalP"/>
    </source>
</evidence>
<comment type="caution">
    <text evidence="4">The sequence shown here is derived from an EMBL/GenBank/DDBJ whole genome shotgun (WGS) entry which is preliminary data.</text>
</comment>
<keyword evidence="4" id="KW-0645">Protease</keyword>
<evidence type="ECO:0000313" key="5">
    <source>
        <dbReference type="Proteomes" id="UP001172743"/>
    </source>
</evidence>
<dbReference type="Gene3D" id="3.50.80.20">
    <property type="entry name" value="D-Ala-D-Ala carboxypeptidase C, peptidase S13"/>
    <property type="match status" value="1"/>
</dbReference>
<organism evidence="4 5">
    <name type="scientific">Ureibacillus aquaedulcis</name>
    <dbReference type="NCBI Taxonomy" id="3058421"/>
    <lineage>
        <taxon>Bacteria</taxon>
        <taxon>Bacillati</taxon>
        <taxon>Bacillota</taxon>
        <taxon>Bacilli</taxon>
        <taxon>Bacillales</taxon>
        <taxon>Caryophanaceae</taxon>
        <taxon>Ureibacillus</taxon>
    </lineage>
</organism>
<dbReference type="GO" id="GO:0009002">
    <property type="term" value="F:serine-type D-Ala-D-Ala carboxypeptidase activity"/>
    <property type="evidence" value="ECO:0007669"/>
    <property type="project" value="UniProtKB-EC"/>
</dbReference>
<dbReference type="Proteomes" id="UP001172743">
    <property type="component" value="Unassembled WGS sequence"/>
</dbReference>
<dbReference type="Gene3D" id="3.40.710.10">
    <property type="entry name" value="DD-peptidase/beta-lactamase superfamily"/>
    <property type="match status" value="2"/>
</dbReference>
<evidence type="ECO:0000313" key="4">
    <source>
        <dbReference type="EMBL" id="MDN4493252.1"/>
    </source>
</evidence>
<dbReference type="PANTHER" id="PTHR30023:SF0">
    <property type="entry name" value="PENICILLIN-SENSITIVE CARBOXYPEPTIDASE A"/>
    <property type="match status" value="1"/>
</dbReference>
<dbReference type="PANTHER" id="PTHR30023">
    <property type="entry name" value="D-ALANYL-D-ALANINE CARBOXYPEPTIDASE"/>
    <property type="match status" value="1"/>
</dbReference>
<evidence type="ECO:0000256" key="1">
    <source>
        <dbReference type="ARBA" id="ARBA00006096"/>
    </source>
</evidence>
<dbReference type="InterPro" id="IPR000667">
    <property type="entry name" value="Peptidase_S13"/>
</dbReference>
<dbReference type="RefSeq" id="WP_301137549.1">
    <property type="nucleotide sequence ID" value="NZ_JAUHTQ010000004.1"/>
</dbReference>
<sequence length="476" mass="52006">MKTKLILSLIIFCLFIIPHHLVQAASNLESSVQNQLGSEDISVSLRELDSGELLFEKNGDLTMKPASTLKLLTASAALGMLGPDYRFRTEIFIDGEIEGKTLNGDLYIKGGGDPTLQKKDFIFLAGVLKSNGISEIKGNIYGDDSLFAGEQLTPGIAKEDESFYFAARTSALTMSPDNDYDAGTIIIHVNAANAGERPQVTADPGTSGLIIDNQALTVSRNQPNTIEILRQYGTNQVTITGNIPLSTTFKDWVTLIDPTINTLEAIKASLEESGLTLAKTIKLERKSVPRKAKSIYTKHSLPLESLMHPFLKLSNNSMANIFIKTLGREFNGKGDTNEGLIALKDYGISIGLNMENWRLEDGSGLSHANKVSANELSLLLTKMNEIPSYKILHSSLPIGGQADRKVGGSLKNRFIEEKYRNRVIAKTGHISGVYTLAGYVKANSGRTYAFAIMTQNQAANRLNAIDQVVKQMIKDY</sequence>
<keyword evidence="5" id="KW-1185">Reference proteome</keyword>
<dbReference type="Pfam" id="PF02113">
    <property type="entry name" value="Peptidase_S13"/>
    <property type="match status" value="1"/>
</dbReference>
<dbReference type="EMBL" id="JAUHTQ010000004">
    <property type="protein sequence ID" value="MDN4493252.1"/>
    <property type="molecule type" value="Genomic_DNA"/>
</dbReference>
<name>A0ABT8GPA1_9BACL</name>
<comment type="similarity">
    <text evidence="1">Belongs to the peptidase S13 family.</text>
</comment>
<dbReference type="EC" id="3.4.16.4" evidence="4"/>
<feature type="chain" id="PRO_5046981574" evidence="3">
    <location>
        <begin position="25"/>
        <end position="476"/>
    </location>
</feature>
<keyword evidence="3" id="KW-0732">Signal</keyword>
<dbReference type="NCBIfam" id="TIGR00666">
    <property type="entry name" value="PBP4"/>
    <property type="match status" value="1"/>
</dbReference>
<gene>
    <name evidence="4" type="primary">dacB</name>
    <name evidence="4" type="ORF">QYB95_06880</name>
</gene>
<accession>A0ABT8GPA1</accession>
<keyword evidence="4" id="KW-0121">Carboxypeptidase</keyword>
<dbReference type="SUPFAM" id="SSF56601">
    <property type="entry name" value="beta-lactamase/transpeptidase-like"/>
    <property type="match status" value="1"/>
</dbReference>
<dbReference type="InterPro" id="IPR012338">
    <property type="entry name" value="Beta-lactam/transpept-like"/>
</dbReference>
<keyword evidence="2 4" id="KW-0378">Hydrolase</keyword>
<evidence type="ECO:0000256" key="2">
    <source>
        <dbReference type="ARBA" id="ARBA00022801"/>
    </source>
</evidence>